<keyword evidence="2" id="KW-1185">Reference proteome</keyword>
<sequence length="163" mass="18839">MLSKTPKRRMSRATMARNMNVGYSDLIDLTSSVWAVREAAPATPMNPKVQACAKAMRQILEQNKAQLEKTMRLDYDNLLRTIDTEIQETKQKLELFHQVNEAIHDKCTKRLKRMTDAATEEMEEVQKVHDNICKDIAQLYDKAKLKTIRDFKAEADKLLQSVK</sequence>
<evidence type="ECO:0000313" key="2">
    <source>
        <dbReference type="Proteomes" id="UP000243579"/>
    </source>
</evidence>
<gene>
    <name evidence="1" type="ORF">ACHHYP_06941</name>
</gene>
<protein>
    <submittedName>
        <fullName evidence="1">Uncharacterized protein</fullName>
    </submittedName>
</protein>
<dbReference type="AlphaFoldDB" id="A0A1V9ZMX4"/>
<dbReference type="OrthoDB" id="70674at2759"/>
<proteinExistence type="predicted"/>
<organism evidence="1 2">
    <name type="scientific">Achlya hypogyna</name>
    <name type="common">Oomycete</name>
    <name type="synonym">Protoachlya hypogyna</name>
    <dbReference type="NCBI Taxonomy" id="1202772"/>
    <lineage>
        <taxon>Eukaryota</taxon>
        <taxon>Sar</taxon>
        <taxon>Stramenopiles</taxon>
        <taxon>Oomycota</taxon>
        <taxon>Saprolegniomycetes</taxon>
        <taxon>Saprolegniales</taxon>
        <taxon>Achlyaceae</taxon>
        <taxon>Achlya</taxon>
    </lineage>
</organism>
<dbReference type="Proteomes" id="UP000243579">
    <property type="component" value="Unassembled WGS sequence"/>
</dbReference>
<dbReference type="EMBL" id="JNBR01000070">
    <property type="protein sequence ID" value="OQR99355.1"/>
    <property type="molecule type" value="Genomic_DNA"/>
</dbReference>
<reference evidence="1 2" key="1">
    <citation type="journal article" date="2014" name="Genome Biol. Evol.">
        <title>The secreted proteins of Achlya hypogyna and Thraustotheca clavata identify the ancestral oomycete secretome and reveal gene acquisitions by horizontal gene transfer.</title>
        <authorList>
            <person name="Misner I."/>
            <person name="Blouin N."/>
            <person name="Leonard G."/>
            <person name="Richards T.A."/>
            <person name="Lane C.E."/>
        </authorList>
    </citation>
    <scope>NUCLEOTIDE SEQUENCE [LARGE SCALE GENOMIC DNA]</scope>
    <source>
        <strain evidence="1 2">ATCC 48635</strain>
    </source>
</reference>
<accession>A0A1V9ZMX4</accession>
<comment type="caution">
    <text evidence="1">The sequence shown here is derived from an EMBL/GenBank/DDBJ whole genome shotgun (WGS) entry which is preliminary data.</text>
</comment>
<name>A0A1V9ZMX4_ACHHY</name>
<evidence type="ECO:0000313" key="1">
    <source>
        <dbReference type="EMBL" id="OQR99355.1"/>
    </source>
</evidence>